<dbReference type="Pfam" id="PF02768">
    <property type="entry name" value="DNA_pol3_beta_3"/>
    <property type="match status" value="1"/>
</dbReference>
<dbReference type="GO" id="GO:0003887">
    <property type="term" value="F:DNA-directed DNA polymerase activity"/>
    <property type="evidence" value="ECO:0007669"/>
    <property type="project" value="UniProtKB-UniRule"/>
</dbReference>
<keyword evidence="6 11" id="KW-0808">Transferase</keyword>
<dbReference type="InterPro" id="IPR046938">
    <property type="entry name" value="DNA_clamp_sf"/>
</dbReference>
<dbReference type="CDD" id="cd00140">
    <property type="entry name" value="beta_clamp"/>
    <property type="match status" value="1"/>
</dbReference>
<evidence type="ECO:0000256" key="1">
    <source>
        <dbReference type="ARBA" id="ARBA00002266"/>
    </source>
</evidence>
<organism evidence="15 16">
    <name type="scientific">Spiroplasma eriocheiris</name>
    <dbReference type="NCBI Taxonomy" id="315358"/>
    <lineage>
        <taxon>Bacteria</taxon>
        <taxon>Bacillati</taxon>
        <taxon>Mycoplasmatota</taxon>
        <taxon>Mollicutes</taxon>
        <taxon>Entomoplasmatales</taxon>
        <taxon>Spiroplasmataceae</taxon>
        <taxon>Spiroplasma</taxon>
    </lineage>
</organism>
<accession>A0A0H3XH90</accession>
<evidence type="ECO:0000256" key="9">
    <source>
        <dbReference type="ARBA" id="ARBA00022932"/>
    </source>
</evidence>
<evidence type="ECO:0000256" key="2">
    <source>
        <dbReference type="ARBA" id="ARBA00004496"/>
    </source>
</evidence>
<keyword evidence="9 11" id="KW-0239">DNA-directed DNA polymerase</keyword>
<dbReference type="RefSeq" id="WP_047790897.1">
    <property type="nucleotide sequence ID" value="NZ_CP011856.1"/>
</dbReference>
<evidence type="ECO:0000259" key="13">
    <source>
        <dbReference type="Pfam" id="PF02767"/>
    </source>
</evidence>
<dbReference type="GO" id="GO:0008408">
    <property type="term" value="F:3'-5' exonuclease activity"/>
    <property type="evidence" value="ECO:0007669"/>
    <property type="project" value="InterPro"/>
</dbReference>
<dbReference type="InterPro" id="IPR022637">
    <property type="entry name" value="DNA_polIII_beta_cen"/>
</dbReference>
<sequence>MIVNIKREKILEELLKVSRIISQRTLIPSLLGILIEVKKDKITFTTSDGDTSIKSEIPVGKDLVIKSIGGILIKNKFIIEVIRKIEDEFITLEAIEGSLVKIKANNFDSILNTLNASDYPHISFDTEGKEITFNNNLLKEIISQTSFAIGEREKRIVFNGLNIRTDKANNLLVITATDSFRLACKKINYTSENDFDVIIPGKFINEIGKLLTENDDDIKMKISDKSVCIILNNTIIQSKIIEGKYPDTTKVIPENFVSLLTLNNRDLIKIIERASVLSNEAMTTIVTLKIKDNKVFITSFTQEIGNSEEEIKDFRLSGTDQTITFNSKYILDALKSFKTKEVTIKMIDETKPLIIVADEEPSLQQLVLPIRSY</sequence>
<evidence type="ECO:0000313" key="15">
    <source>
        <dbReference type="EMBL" id="AKM53610.1"/>
    </source>
</evidence>
<evidence type="ECO:0000256" key="8">
    <source>
        <dbReference type="ARBA" id="ARBA00022705"/>
    </source>
</evidence>
<keyword evidence="10" id="KW-0238">DNA-binding</keyword>
<dbReference type="InterPro" id="IPR001001">
    <property type="entry name" value="DNA_polIII_beta"/>
</dbReference>
<evidence type="ECO:0000259" key="14">
    <source>
        <dbReference type="Pfam" id="PF02768"/>
    </source>
</evidence>
<dbReference type="GO" id="GO:0006271">
    <property type="term" value="P:DNA strand elongation involved in DNA replication"/>
    <property type="evidence" value="ECO:0007669"/>
    <property type="project" value="TreeGrafter"/>
</dbReference>
<dbReference type="Gene3D" id="3.70.10.10">
    <property type="match status" value="1"/>
</dbReference>
<dbReference type="PANTHER" id="PTHR30478:SF0">
    <property type="entry name" value="BETA SLIDING CLAMP"/>
    <property type="match status" value="1"/>
</dbReference>
<dbReference type="PANTHER" id="PTHR30478">
    <property type="entry name" value="DNA POLYMERASE III SUBUNIT BETA"/>
    <property type="match status" value="1"/>
</dbReference>
<evidence type="ECO:0000256" key="3">
    <source>
        <dbReference type="ARBA" id="ARBA00010752"/>
    </source>
</evidence>
<keyword evidence="5 11" id="KW-0963">Cytoplasm</keyword>
<dbReference type="InterPro" id="IPR022634">
    <property type="entry name" value="DNA_polIII_beta_N"/>
</dbReference>
<name>A0A0H3XH90_9MOLU</name>
<comment type="function">
    <text evidence="1 11">Confers DNA tethering and processivity to DNA polymerases and other proteins. Acts as a clamp, forming a ring around DNA (a reaction catalyzed by the clamp-loading complex) which diffuses in an ATP-independent manner freely and bidirectionally along dsDNA. Initially characterized for its ability to contact the catalytic subunit of DNA polymerase III (Pol III), a complex, multichain enzyme responsible for most of the replicative synthesis in bacteria; Pol III exhibits 3'-5' exonuclease proofreading activity. The beta chain is required for initiation of replication as well as for processivity of DNA replication.</text>
</comment>
<protein>
    <recommendedName>
        <fullName evidence="11">Beta sliding clamp</fullName>
    </recommendedName>
</protein>
<dbReference type="GO" id="GO:0003677">
    <property type="term" value="F:DNA binding"/>
    <property type="evidence" value="ECO:0007669"/>
    <property type="project" value="UniProtKB-UniRule"/>
</dbReference>
<dbReference type="STRING" id="315358.SERIO_v1c00020"/>
<evidence type="ECO:0000256" key="7">
    <source>
        <dbReference type="ARBA" id="ARBA00022695"/>
    </source>
</evidence>
<feature type="domain" description="DNA polymerase III beta sliding clamp N-terminal" evidence="12">
    <location>
        <begin position="2"/>
        <end position="122"/>
    </location>
</feature>
<dbReference type="EMBL" id="CP011856">
    <property type="protein sequence ID" value="AKM53610.1"/>
    <property type="molecule type" value="Genomic_DNA"/>
</dbReference>
<reference evidence="15 16" key="1">
    <citation type="journal article" date="2015" name="Genome Biol. Evol.">
        <title>Found and Lost: The Fates of Horizontally Acquired Genes in Arthropod-Symbiotic Spiroplasma.</title>
        <authorList>
            <person name="Lo W.S."/>
            <person name="Gasparich G.E."/>
            <person name="Kuo C.H."/>
        </authorList>
    </citation>
    <scope>NUCLEOTIDE SEQUENCE [LARGE SCALE GENOMIC DNA]</scope>
    <source>
        <strain evidence="16">TDA-040725-5</strain>
    </source>
</reference>
<keyword evidence="16" id="KW-1185">Reference proteome</keyword>
<evidence type="ECO:0000313" key="16">
    <source>
        <dbReference type="Proteomes" id="UP000035661"/>
    </source>
</evidence>
<evidence type="ECO:0000256" key="10">
    <source>
        <dbReference type="ARBA" id="ARBA00023125"/>
    </source>
</evidence>
<dbReference type="KEGG" id="seri:SERIO_v1c00020"/>
<comment type="subcellular location">
    <subcellularLocation>
        <location evidence="2 11">Cytoplasm</location>
    </subcellularLocation>
</comment>
<keyword evidence="8 11" id="KW-0235">DNA replication</keyword>
<comment type="subunit">
    <text evidence="4">Forms a ring-shaped head-to-tail homodimer around DNA which binds and tethers DNA polymerases and other proteins to the DNA. The DNA replisome complex has a single clamp-loading complex (3 tau and 1 each of delta, delta', psi and chi subunits) which binds 3 Pol III cores (1 core on the leading strand and 2 on the lagging strand) each with a beta sliding clamp dimer. Additional proteins in the replisome are other copies of gamma, psi and chi, Ssb, DNA helicase and RNA primase.</text>
</comment>
<dbReference type="Proteomes" id="UP000035661">
    <property type="component" value="Chromosome"/>
</dbReference>
<dbReference type="GO" id="GO:0009360">
    <property type="term" value="C:DNA polymerase III complex"/>
    <property type="evidence" value="ECO:0007669"/>
    <property type="project" value="InterPro"/>
</dbReference>
<comment type="similarity">
    <text evidence="3 11">Belongs to the beta sliding clamp family.</text>
</comment>
<proteinExistence type="inferred from homology"/>
<feature type="domain" description="DNA polymerase III beta sliding clamp central" evidence="13">
    <location>
        <begin position="134"/>
        <end position="247"/>
    </location>
</feature>
<dbReference type="SMART" id="SM00480">
    <property type="entry name" value="POL3Bc"/>
    <property type="match status" value="1"/>
</dbReference>
<dbReference type="SUPFAM" id="SSF55979">
    <property type="entry name" value="DNA clamp"/>
    <property type="match status" value="3"/>
</dbReference>
<keyword evidence="7 11" id="KW-0548">Nucleotidyltransferase</keyword>
<dbReference type="Pfam" id="PF00712">
    <property type="entry name" value="DNA_pol3_beta"/>
    <property type="match status" value="1"/>
</dbReference>
<feature type="domain" description="DNA polymerase III beta sliding clamp C-terminal" evidence="14">
    <location>
        <begin position="250"/>
        <end position="371"/>
    </location>
</feature>
<evidence type="ECO:0000256" key="4">
    <source>
        <dbReference type="ARBA" id="ARBA00011400"/>
    </source>
</evidence>
<dbReference type="Pfam" id="PF02767">
    <property type="entry name" value="DNA_pol3_beta_2"/>
    <property type="match status" value="1"/>
</dbReference>
<dbReference type="AlphaFoldDB" id="A0A0H3XH90"/>
<dbReference type="PIRSF" id="PIRSF000804">
    <property type="entry name" value="DNA_pol_III_b"/>
    <property type="match status" value="1"/>
</dbReference>
<dbReference type="PATRIC" id="fig|743698.3.peg.2"/>
<dbReference type="Gene3D" id="3.10.150.10">
    <property type="entry name" value="DNA Polymerase III, subunit A, domain 2"/>
    <property type="match status" value="1"/>
</dbReference>
<evidence type="ECO:0000256" key="5">
    <source>
        <dbReference type="ARBA" id="ARBA00022490"/>
    </source>
</evidence>
<gene>
    <name evidence="15" type="primary">dnaN</name>
    <name evidence="15" type="ORF">SERIO_v1c00020</name>
</gene>
<evidence type="ECO:0000256" key="11">
    <source>
        <dbReference type="PIRNR" id="PIRNR000804"/>
    </source>
</evidence>
<dbReference type="NCBIfam" id="TIGR00663">
    <property type="entry name" value="dnan"/>
    <property type="match status" value="1"/>
</dbReference>
<evidence type="ECO:0000256" key="6">
    <source>
        <dbReference type="ARBA" id="ARBA00022679"/>
    </source>
</evidence>
<dbReference type="InterPro" id="IPR022635">
    <property type="entry name" value="DNA_polIII_beta_C"/>
</dbReference>
<reference evidence="16" key="2">
    <citation type="submission" date="2015-06" db="EMBL/GenBank/DDBJ databases">
        <title>Complete genome sequence of Spiroplasma eriocheiris TDA-040725-5 (DSM 21848).</title>
        <authorList>
            <person name="Lo W.-S."/>
            <person name="Kuo C.-H."/>
        </authorList>
    </citation>
    <scope>NUCLEOTIDE SEQUENCE [LARGE SCALE GENOMIC DNA]</scope>
    <source>
        <strain evidence="16">TDA-040725-5</strain>
    </source>
</reference>
<dbReference type="GO" id="GO:0005737">
    <property type="term" value="C:cytoplasm"/>
    <property type="evidence" value="ECO:0007669"/>
    <property type="project" value="UniProtKB-SubCell"/>
</dbReference>
<evidence type="ECO:0000259" key="12">
    <source>
        <dbReference type="Pfam" id="PF00712"/>
    </source>
</evidence>